<name>A0A840AW76_9SPHN</name>
<evidence type="ECO:0000259" key="4">
    <source>
        <dbReference type="Pfam" id="PF00127"/>
    </source>
</evidence>
<organism evidence="5 6">
    <name type="scientific">Sphingorhabdus rigui</name>
    <dbReference type="NCBI Taxonomy" id="1282858"/>
    <lineage>
        <taxon>Bacteria</taxon>
        <taxon>Pseudomonadati</taxon>
        <taxon>Pseudomonadota</taxon>
        <taxon>Alphaproteobacteria</taxon>
        <taxon>Sphingomonadales</taxon>
        <taxon>Sphingomonadaceae</taxon>
        <taxon>Sphingorhabdus</taxon>
    </lineage>
</organism>
<proteinExistence type="predicted"/>
<evidence type="ECO:0000313" key="5">
    <source>
        <dbReference type="EMBL" id="MBB3941841.1"/>
    </source>
</evidence>
<keyword evidence="6" id="KW-1185">Reference proteome</keyword>
<dbReference type="InterPro" id="IPR000923">
    <property type="entry name" value="BlueCu_1"/>
</dbReference>
<dbReference type="Gene3D" id="2.60.40.420">
    <property type="entry name" value="Cupredoxins - blue copper proteins"/>
    <property type="match status" value="1"/>
</dbReference>
<evidence type="ECO:0000256" key="1">
    <source>
        <dbReference type="ARBA" id="ARBA00022723"/>
    </source>
</evidence>
<dbReference type="InterPro" id="IPR052721">
    <property type="entry name" value="ET_Amicyanin"/>
</dbReference>
<dbReference type="PANTHER" id="PTHR36507">
    <property type="entry name" value="BLL1555 PROTEIN"/>
    <property type="match status" value="1"/>
</dbReference>
<dbReference type="Proteomes" id="UP000581447">
    <property type="component" value="Unassembled WGS sequence"/>
</dbReference>
<accession>A0A840AW76</accession>
<comment type="caution">
    <text evidence="5">The sequence shown here is derived from an EMBL/GenBank/DDBJ whole genome shotgun (WGS) entry which is preliminary data.</text>
</comment>
<dbReference type="PANTHER" id="PTHR36507:SF1">
    <property type="entry name" value="BLL1555 PROTEIN"/>
    <property type="match status" value="1"/>
</dbReference>
<gene>
    <name evidence="5" type="ORF">GGR91_000063</name>
</gene>
<evidence type="ECO:0000256" key="2">
    <source>
        <dbReference type="ARBA" id="ARBA00023008"/>
    </source>
</evidence>
<feature type="domain" description="Blue (type 1) copper" evidence="4">
    <location>
        <begin position="32"/>
        <end position="105"/>
    </location>
</feature>
<keyword evidence="1" id="KW-0479">Metal-binding</keyword>
<feature type="signal peptide" evidence="3">
    <location>
        <begin position="1"/>
        <end position="22"/>
    </location>
</feature>
<dbReference type="Pfam" id="PF00127">
    <property type="entry name" value="Copper-bind"/>
    <property type="match status" value="1"/>
</dbReference>
<evidence type="ECO:0000313" key="6">
    <source>
        <dbReference type="Proteomes" id="UP000581447"/>
    </source>
</evidence>
<feature type="chain" id="PRO_5032837738" evidence="3">
    <location>
        <begin position="23"/>
        <end position="106"/>
    </location>
</feature>
<protein>
    <submittedName>
        <fullName evidence="5">Plastocyanin</fullName>
    </submittedName>
</protein>
<keyword evidence="3" id="KW-0732">Signal</keyword>
<evidence type="ECO:0000256" key="3">
    <source>
        <dbReference type="SAM" id="SignalP"/>
    </source>
</evidence>
<sequence>MNKRLIAGMAVATVLTATAVYAATSIVTMKQKTFSTMTLTIQKGDVVEFRNDDTVYHDIFSLSDNANFDLGSFGPSETRKITFNTPGKVEVECAVHKGMKMTIQVK</sequence>
<dbReference type="GO" id="GO:0009055">
    <property type="term" value="F:electron transfer activity"/>
    <property type="evidence" value="ECO:0007669"/>
    <property type="project" value="InterPro"/>
</dbReference>
<dbReference type="EMBL" id="JACIEA010000001">
    <property type="protein sequence ID" value="MBB3941841.1"/>
    <property type="molecule type" value="Genomic_DNA"/>
</dbReference>
<reference evidence="5 6" key="1">
    <citation type="submission" date="2020-08" db="EMBL/GenBank/DDBJ databases">
        <title>Genomic Encyclopedia of Type Strains, Phase IV (KMG-IV): sequencing the most valuable type-strain genomes for metagenomic binning, comparative biology and taxonomic classification.</title>
        <authorList>
            <person name="Goeker M."/>
        </authorList>
    </citation>
    <scope>NUCLEOTIDE SEQUENCE [LARGE SCALE GENOMIC DNA]</scope>
    <source>
        <strain evidence="5 6">DSM 29050</strain>
    </source>
</reference>
<dbReference type="GO" id="GO:0005507">
    <property type="term" value="F:copper ion binding"/>
    <property type="evidence" value="ECO:0007669"/>
    <property type="project" value="InterPro"/>
</dbReference>
<keyword evidence="2" id="KW-0186">Copper</keyword>
<dbReference type="SUPFAM" id="SSF49503">
    <property type="entry name" value="Cupredoxins"/>
    <property type="match status" value="1"/>
</dbReference>
<dbReference type="InterPro" id="IPR008972">
    <property type="entry name" value="Cupredoxin"/>
</dbReference>
<dbReference type="AlphaFoldDB" id="A0A840AW76"/>
<dbReference type="RefSeq" id="WP_183938975.1">
    <property type="nucleotide sequence ID" value="NZ_BAABBG010000001.1"/>
</dbReference>